<evidence type="ECO:0000313" key="1">
    <source>
        <dbReference type="EMBL" id="GAA1251171.1"/>
    </source>
</evidence>
<evidence type="ECO:0008006" key="3">
    <source>
        <dbReference type="Google" id="ProtNLM"/>
    </source>
</evidence>
<name>A0ABN1WI42_9ACTN</name>
<evidence type="ECO:0000313" key="2">
    <source>
        <dbReference type="Proteomes" id="UP001500037"/>
    </source>
</evidence>
<dbReference type="Proteomes" id="UP001500037">
    <property type="component" value="Unassembled WGS sequence"/>
</dbReference>
<reference evidence="1 2" key="1">
    <citation type="journal article" date="2019" name="Int. J. Syst. Evol. Microbiol.">
        <title>The Global Catalogue of Microorganisms (GCM) 10K type strain sequencing project: providing services to taxonomists for standard genome sequencing and annotation.</title>
        <authorList>
            <consortium name="The Broad Institute Genomics Platform"/>
            <consortium name="The Broad Institute Genome Sequencing Center for Infectious Disease"/>
            <person name="Wu L."/>
            <person name="Ma J."/>
        </authorList>
    </citation>
    <scope>NUCLEOTIDE SEQUENCE [LARGE SCALE GENOMIC DNA]</scope>
    <source>
        <strain evidence="1 2">JCM 13004</strain>
    </source>
</reference>
<gene>
    <name evidence="1" type="ORF">GCM10009665_47360</name>
</gene>
<sequence length="154" mass="16377">MRRHQLTGPTAPTEGNTVLARRTSLRVAVAALGLGTLLAVGSAPAFAANEGNHYLTAGPCAATQKIELRYYGPGSGHPVGYHDVQAIDPTHNGTQAPFACQFVLKDQYGNVVGQSRDGSSESDWVYDGPGFQITAYVYYTYNDLVRNSAVGVTN</sequence>
<proteinExistence type="predicted"/>
<keyword evidence="2" id="KW-1185">Reference proteome</keyword>
<accession>A0ABN1WI42</accession>
<comment type="caution">
    <text evidence="1">The sequence shown here is derived from an EMBL/GenBank/DDBJ whole genome shotgun (WGS) entry which is preliminary data.</text>
</comment>
<organism evidence="1 2">
    <name type="scientific">Kitasatospora nipponensis</name>
    <dbReference type="NCBI Taxonomy" id="258049"/>
    <lineage>
        <taxon>Bacteria</taxon>
        <taxon>Bacillati</taxon>
        <taxon>Actinomycetota</taxon>
        <taxon>Actinomycetes</taxon>
        <taxon>Kitasatosporales</taxon>
        <taxon>Streptomycetaceae</taxon>
        <taxon>Kitasatospora</taxon>
    </lineage>
</organism>
<dbReference type="RefSeq" id="WP_344443945.1">
    <property type="nucleotide sequence ID" value="NZ_BAAALF010000094.1"/>
</dbReference>
<dbReference type="EMBL" id="BAAALF010000094">
    <property type="protein sequence ID" value="GAA1251171.1"/>
    <property type="molecule type" value="Genomic_DNA"/>
</dbReference>
<protein>
    <recommendedName>
        <fullName evidence="3">Secreted protein</fullName>
    </recommendedName>
</protein>